<dbReference type="GO" id="GO:0004834">
    <property type="term" value="F:tryptophan synthase activity"/>
    <property type="evidence" value="ECO:0007669"/>
    <property type="project" value="UniProtKB-UniRule"/>
</dbReference>
<gene>
    <name evidence="11" type="primary">trpB</name>
    <name evidence="13" type="ordered locus">Calni_0982</name>
</gene>
<evidence type="ECO:0000256" key="8">
    <source>
        <dbReference type="ARBA" id="ARBA00023141"/>
    </source>
</evidence>
<dbReference type="PANTHER" id="PTHR48077">
    <property type="entry name" value="TRYPTOPHAN SYNTHASE-RELATED"/>
    <property type="match status" value="1"/>
</dbReference>
<evidence type="ECO:0000256" key="6">
    <source>
        <dbReference type="ARBA" id="ARBA00022822"/>
    </source>
</evidence>
<evidence type="ECO:0000256" key="11">
    <source>
        <dbReference type="HAMAP-Rule" id="MF_00133"/>
    </source>
</evidence>
<sequence length="390" mass="42513">MKGFFGEFGGQFVAETLIPALDQLEEAFESFKNDESFVSDLNHLLNTYAGRPTPIYFAKNLSNMYGSKIYLKREDLLHTGAHKINNTLGQGLLAKKIGKKRVIAETGAGQHGVATATVAALLGLECTIYMGKTDAERQEINVRRMKLLGAEVKVVDEGSRTLKDAVSAALRDWIKNVETTHYVLGSALGPHPFPTIVAYFQSVIGMETRKFFENEINSYPDYIIACVGGGSNSIGIFKGFLDIESVNLIGVEAGGISNRLGEHAMSINHGRLGIFQGSLSFVVQRDDGQIAPVHSISAGLDYAGIGPEHAYLHSIGRVKYASVNDDEAMNGFYTLTKSEGILPALESSHAVGYFIKNYEDFKNKTVVILLSGRGDKDMGIVSEYEKNRGL</sequence>
<feature type="modified residue" description="N6-(pyridoxal phosphate)lysine" evidence="11">
    <location>
        <position position="83"/>
    </location>
</feature>
<dbReference type="UniPathway" id="UPA00035">
    <property type="reaction ID" value="UER00044"/>
</dbReference>
<evidence type="ECO:0000256" key="1">
    <source>
        <dbReference type="ARBA" id="ARBA00001933"/>
    </source>
</evidence>
<evidence type="ECO:0000256" key="2">
    <source>
        <dbReference type="ARBA" id="ARBA00004733"/>
    </source>
</evidence>
<keyword evidence="6 11" id="KW-0822">Tryptophan biosynthesis</keyword>
<dbReference type="Pfam" id="PF00291">
    <property type="entry name" value="PALP"/>
    <property type="match status" value="1"/>
</dbReference>
<evidence type="ECO:0000256" key="7">
    <source>
        <dbReference type="ARBA" id="ARBA00022898"/>
    </source>
</evidence>
<dbReference type="PIRSF" id="PIRSF001413">
    <property type="entry name" value="Trp_syn_beta"/>
    <property type="match status" value="1"/>
</dbReference>
<name>E4THW3_CALNY</name>
<dbReference type="HOGENOM" id="CLU_016734_3_1_0"/>
<dbReference type="eggNOG" id="COG0133">
    <property type="taxonomic scope" value="Bacteria"/>
</dbReference>
<keyword evidence="5 11" id="KW-0028">Amino-acid biosynthesis</keyword>
<evidence type="ECO:0000256" key="4">
    <source>
        <dbReference type="ARBA" id="ARBA00011270"/>
    </source>
</evidence>
<dbReference type="InterPro" id="IPR001926">
    <property type="entry name" value="TrpB-like_PALP"/>
</dbReference>
<dbReference type="PANTHER" id="PTHR48077:SF3">
    <property type="entry name" value="TRYPTOPHAN SYNTHASE"/>
    <property type="match status" value="1"/>
</dbReference>
<dbReference type="SUPFAM" id="SSF53686">
    <property type="entry name" value="Tryptophan synthase beta subunit-like PLP-dependent enzymes"/>
    <property type="match status" value="1"/>
</dbReference>
<dbReference type="Gene3D" id="3.40.50.1100">
    <property type="match status" value="2"/>
</dbReference>
<evidence type="ECO:0000256" key="3">
    <source>
        <dbReference type="ARBA" id="ARBA00009982"/>
    </source>
</evidence>
<reference evidence="13 14" key="1">
    <citation type="journal article" date="2011" name="Stand. Genomic Sci.">
        <title>Complete genome sequence of Calditerrivibrio nitroreducens type strain (Yu37-1).</title>
        <authorList>
            <person name="Pitluck S."/>
            <person name="Sikorski J."/>
            <person name="Zeytun A."/>
            <person name="Lapidus A."/>
            <person name="Nolan M."/>
            <person name="Lucas S."/>
            <person name="Hammon N."/>
            <person name="Deshpande S."/>
            <person name="Cheng J.F."/>
            <person name="Tapia R."/>
            <person name="Han C."/>
            <person name="Goodwin L."/>
            <person name="Liolios K."/>
            <person name="Pagani I."/>
            <person name="Ivanova N."/>
            <person name="Mavromatis K."/>
            <person name="Pati A."/>
            <person name="Chen A."/>
            <person name="Palaniappan K."/>
            <person name="Hauser L."/>
            <person name="Chang Y.J."/>
            <person name="Jeffries C.D."/>
            <person name="Detter J.C."/>
            <person name="Brambilla E."/>
            <person name="Djao O.D."/>
            <person name="Rohde M."/>
            <person name="Spring S."/>
            <person name="Goker M."/>
            <person name="Woyke T."/>
            <person name="Bristow J."/>
            <person name="Eisen J.A."/>
            <person name="Markowitz V."/>
            <person name="Hugenholtz P."/>
            <person name="Kyrpides N.C."/>
            <person name="Klenk H.P."/>
            <person name="Land M."/>
        </authorList>
    </citation>
    <scope>NUCLEOTIDE SEQUENCE [LARGE SCALE GENOMIC DNA]</scope>
    <source>
        <strain evidence="14">DSM 19672 / NBRC 101217 / Yu37-1</strain>
    </source>
</reference>
<comment type="subunit">
    <text evidence="4 11">Tetramer of two alpha and two beta chains.</text>
</comment>
<keyword evidence="9 11" id="KW-0456">Lyase</keyword>
<comment type="similarity">
    <text evidence="3 11">Belongs to the TrpB family.</text>
</comment>
<evidence type="ECO:0000313" key="14">
    <source>
        <dbReference type="Proteomes" id="UP000007039"/>
    </source>
</evidence>
<evidence type="ECO:0000259" key="12">
    <source>
        <dbReference type="Pfam" id="PF00291"/>
    </source>
</evidence>
<dbReference type="FunFam" id="3.40.50.1100:FF:000004">
    <property type="entry name" value="Tryptophan synthase beta chain"/>
    <property type="match status" value="1"/>
</dbReference>
<proteinExistence type="inferred from homology"/>
<dbReference type="GO" id="GO:0005737">
    <property type="term" value="C:cytoplasm"/>
    <property type="evidence" value="ECO:0007669"/>
    <property type="project" value="TreeGrafter"/>
</dbReference>
<dbReference type="InterPro" id="IPR023026">
    <property type="entry name" value="Trp_synth_beta/beta-like"/>
</dbReference>
<dbReference type="OrthoDB" id="9766131at2"/>
<dbReference type="Proteomes" id="UP000007039">
    <property type="component" value="Chromosome"/>
</dbReference>
<dbReference type="NCBIfam" id="TIGR00263">
    <property type="entry name" value="trpB"/>
    <property type="match status" value="1"/>
</dbReference>
<accession>E4THW3</accession>
<dbReference type="EC" id="4.2.1.20" evidence="11"/>
<organism evidence="13 14">
    <name type="scientific">Calditerrivibrio nitroreducens (strain DSM 19672 / NBRC 101217 / Yu37-1)</name>
    <dbReference type="NCBI Taxonomy" id="768670"/>
    <lineage>
        <taxon>Bacteria</taxon>
        <taxon>Pseudomonadati</taxon>
        <taxon>Deferribacterota</taxon>
        <taxon>Deferribacteres</taxon>
        <taxon>Deferribacterales</taxon>
        <taxon>Calditerrivibrionaceae</taxon>
    </lineage>
</organism>
<evidence type="ECO:0000256" key="9">
    <source>
        <dbReference type="ARBA" id="ARBA00023239"/>
    </source>
</evidence>
<protein>
    <recommendedName>
        <fullName evidence="11">Tryptophan synthase beta chain</fullName>
        <ecNumber evidence="11">4.2.1.20</ecNumber>
    </recommendedName>
</protein>
<dbReference type="PROSITE" id="PS00168">
    <property type="entry name" value="TRP_SYNTHASE_BETA"/>
    <property type="match status" value="1"/>
</dbReference>
<dbReference type="InterPro" id="IPR006653">
    <property type="entry name" value="Trp_synth_b_CS"/>
</dbReference>
<comment type="catalytic activity">
    <reaction evidence="10 11">
        <text>(1S,2R)-1-C-(indol-3-yl)glycerol 3-phosphate + L-serine = D-glyceraldehyde 3-phosphate + L-tryptophan + H2O</text>
        <dbReference type="Rhea" id="RHEA:10532"/>
        <dbReference type="ChEBI" id="CHEBI:15377"/>
        <dbReference type="ChEBI" id="CHEBI:33384"/>
        <dbReference type="ChEBI" id="CHEBI:57912"/>
        <dbReference type="ChEBI" id="CHEBI:58866"/>
        <dbReference type="ChEBI" id="CHEBI:59776"/>
        <dbReference type="EC" id="4.2.1.20"/>
    </reaction>
</comment>
<dbReference type="FunFam" id="3.40.50.1100:FF:000001">
    <property type="entry name" value="Tryptophan synthase beta chain"/>
    <property type="match status" value="1"/>
</dbReference>
<comment type="pathway">
    <text evidence="2 11">Amino-acid biosynthesis; L-tryptophan biosynthesis; L-tryptophan from chorismate: step 5/5.</text>
</comment>
<dbReference type="HAMAP" id="MF_00133">
    <property type="entry name" value="Trp_synth_beta"/>
    <property type="match status" value="1"/>
</dbReference>
<dbReference type="EMBL" id="CP002347">
    <property type="protein sequence ID" value="ADR18893.1"/>
    <property type="molecule type" value="Genomic_DNA"/>
</dbReference>
<dbReference type="RefSeq" id="WP_013451106.1">
    <property type="nucleotide sequence ID" value="NC_014758.1"/>
</dbReference>
<keyword evidence="7 11" id="KW-0663">Pyridoxal phosphate</keyword>
<evidence type="ECO:0000256" key="10">
    <source>
        <dbReference type="ARBA" id="ARBA00049047"/>
    </source>
</evidence>
<feature type="domain" description="Tryptophan synthase beta chain-like PALP" evidence="12">
    <location>
        <begin position="48"/>
        <end position="372"/>
    </location>
</feature>
<comment type="function">
    <text evidence="11">The beta subunit is responsible for the synthesis of L-tryptophan from indole and L-serine.</text>
</comment>
<dbReference type="InterPro" id="IPR006654">
    <property type="entry name" value="Trp_synth_beta"/>
</dbReference>
<keyword evidence="14" id="KW-1185">Reference proteome</keyword>
<evidence type="ECO:0000256" key="5">
    <source>
        <dbReference type="ARBA" id="ARBA00022605"/>
    </source>
</evidence>
<dbReference type="KEGG" id="cni:Calni_0982"/>
<comment type="cofactor">
    <cofactor evidence="1 11">
        <name>pyridoxal 5'-phosphate</name>
        <dbReference type="ChEBI" id="CHEBI:597326"/>
    </cofactor>
</comment>
<evidence type="ECO:0000313" key="13">
    <source>
        <dbReference type="EMBL" id="ADR18893.1"/>
    </source>
</evidence>
<dbReference type="CDD" id="cd06446">
    <property type="entry name" value="Trp-synth_B"/>
    <property type="match status" value="1"/>
</dbReference>
<keyword evidence="8 11" id="KW-0057">Aromatic amino acid biosynthesis</keyword>
<dbReference type="STRING" id="768670.Calni_0982"/>
<dbReference type="AlphaFoldDB" id="E4THW3"/>
<dbReference type="InterPro" id="IPR036052">
    <property type="entry name" value="TrpB-like_PALP_sf"/>
</dbReference>